<dbReference type="AlphaFoldDB" id="A0ABC9X863"/>
<feature type="compositionally biased region" description="Polar residues" evidence="1">
    <location>
        <begin position="117"/>
        <end position="136"/>
    </location>
</feature>
<dbReference type="Proteomes" id="UP001623348">
    <property type="component" value="Unassembled WGS sequence"/>
</dbReference>
<reference evidence="2 3" key="1">
    <citation type="submission" date="2024-06" db="EMBL/GenBank/DDBJ databases">
        <title>The draft genome of Grus japonensis, version 3.</title>
        <authorList>
            <person name="Nabeshima K."/>
            <person name="Suzuki S."/>
            <person name="Onuma M."/>
        </authorList>
    </citation>
    <scope>NUCLEOTIDE SEQUENCE [LARGE SCALE GENOMIC DNA]</scope>
    <source>
        <strain evidence="2 3">451A</strain>
    </source>
</reference>
<organism evidence="2 3">
    <name type="scientific">Grus japonensis</name>
    <name type="common">Japanese crane</name>
    <name type="synonym">Red-crowned crane</name>
    <dbReference type="NCBI Taxonomy" id="30415"/>
    <lineage>
        <taxon>Eukaryota</taxon>
        <taxon>Metazoa</taxon>
        <taxon>Chordata</taxon>
        <taxon>Craniata</taxon>
        <taxon>Vertebrata</taxon>
        <taxon>Euteleostomi</taxon>
        <taxon>Archelosauria</taxon>
        <taxon>Archosauria</taxon>
        <taxon>Dinosauria</taxon>
        <taxon>Saurischia</taxon>
        <taxon>Theropoda</taxon>
        <taxon>Coelurosauria</taxon>
        <taxon>Aves</taxon>
        <taxon>Neognathae</taxon>
        <taxon>Neoaves</taxon>
        <taxon>Gruiformes</taxon>
        <taxon>Gruidae</taxon>
        <taxon>Grus</taxon>
    </lineage>
</organism>
<comment type="caution">
    <text evidence="2">The sequence shown here is derived from an EMBL/GenBank/DDBJ whole genome shotgun (WGS) entry which is preliminary data.</text>
</comment>
<evidence type="ECO:0000313" key="3">
    <source>
        <dbReference type="Proteomes" id="UP001623348"/>
    </source>
</evidence>
<feature type="compositionally biased region" description="Polar residues" evidence="1">
    <location>
        <begin position="20"/>
        <end position="29"/>
    </location>
</feature>
<protein>
    <submittedName>
        <fullName evidence="2">MutS protein 4</fullName>
    </submittedName>
</protein>
<feature type="compositionally biased region" description="Low complexity" evidence="1">
    <location>
        <begin position="7"/>
        <end position="19"/>
    </location>
</feature>
<accession>A0ABC9X863</accession>
<proteinExistence type="predicted"/>
<dbReference type="EMBL" id="BAAFJT010000008">
    <property type="protein sequence ID" value="GAB0193320.1"/>
    <property type="molecule type" value="Genomic_DNA"/>
</dbReference>
<evidence type="ECO:0000313" key="2">
    <source>
        <dbReference type="EMBL" id="GAB0193320.1"/>
    </source>
</evidence>
<feature type="region of interest" description="Disordered" evidence="1">
    <location>
        <begin position="114"/>
        <end position="136"/>
    </location>
</feature>
<evidence type="ECO:0000256" key="1">
    <source>
        <dbReference type="SAM" id="MobiDB-lite"/>
    </source>
</evidence>
<name>A0ABC9X863_GRUJA</name>
<keyword evidence="3" id="KW-1185">Reference proteome</keyword>
<gene>
    <name evidence="2" type="ORF">GRJ2_001797300</name>
</gene>
<sequence>MLKESSKASACRRAAASESYTGRGSSTSGLDGRVEHAPRYTLGLLQTPRSTADSTGDCSGGGVRPGSSSGEGLAPSRAAGGSRVKPPVPGRGESYFGDKSSCVENASTLNLTSSSSMRDLNSTRIGKTPLSSSRSVCRSHTPLTGYSGYYQTQDFNTTRNNNVKHRL</sequence>
<feature type="compositionally biased region" description="Polar residues" evidence="1">
    <location>
        <begin position="47"/>
        <end position="57"/>
    </location>
</feature>
<feature type="region of interest" description="Disordered" evidence="1">
    <location>
        <begin position="1"/>
        <end position="100"/>
    </location>
</feature>